<gene>
    <name evidence="1" type="ORF">EDC27_1054</name>
</gene>
<evidence type="ECO:0000313" key="2">
    <source>
        <dbReference type="Proteomes" id="UP000276223"/>
    </source>
</evidence>
<evidence type="ECO:0000313" key="1">
    <source>
        <dbReference type="EMBL" id="ROR01861.1"/>
    </source>
</evidence>
<reference evidence="1 2" key="1">
    <citation type="submission" date="2018-11" db="EMBL/GenBank/DDBJ databases">
        <title>Genomic Encyclopedia of Type Strains, Phase IV (KMG-IV): sequencing the most valuable type-strain genomes for metagenomic binning, comparative biology and taxonomic classification.</title>
        <authorList>
            <person name="Goeker M."/>
        </authorList>
    </citation>
    <scope>NUCLEOTIDE SEQUENCE [LARGE SCALE GENOMIC DNA]</scope>
    <source>
        <strain evidence="1 2">DSM 22027</strain>
    </source>
</reference>
<sequence length="96" mass="10882">MHWASGELSLTLLPFPGQWRHLNASKPAAKKDAEVLDFLGHEKTKVAEKFWKKTEEPGTFATFYRCSNVLKAPVKRACIASFSLPRLLPHTLDSWT</sequence>
<proteinExistence type="predicted"/>
<keyword evidence="2" id="KW-1185">Reference proteome</keyword>
<protein>
    <submittedName>
        <fullName evidence="1">Uncharacterized protein</fullName>
    </submittedName>
</protein>
<organism evidence="1 2">
    <name type="scientific">Desulfosoma caldarium</name>
    <dbReference type="NCBI Taxonomy" id="610254"/>
    <lineage>
        <taxon>Bacteria</taxon>
        <taxon>Pseudomonadati</taxon>
        <taxon>Thermodesulfobacteriota</taxon>
        <taxon>Syntrophobacteria</taxon>
        <taxon>Syntrophobacterales</taxon>
        <taxon>Syntrophobacteraceae</taxon>
        <taxon>Desulfosoma</taxon>
    </lineage>
</organism>
<dbReference type="EMBL" id="RJVA01000010">
    <property type="protein sequence ID" value="ROR01861.1"/>
    <property type="molecule type" value="Genomic_DNA"/>
</dbReference>
<dbReference type="AlphaFoldDB" id="A0A3N1VLL6"/>
<comment type="caution">
    <text evidence="1">The sequence shown here is derived from an EMBL/GenBank/DDBJ whole genome shotgun (WGS) entry which is preliminary data.</text>
</comment>
<accession>A0A3N1VLL6</accession>
<dbReference type="Proteomes" id="UP000276223">
    <property type="component" value="Unassembled WGS sequence"/>
</dbReference>
<name>A0A3N1VLL6_9BACT</name>